<proteinExistence type="predicted"/>
<dbReference type="Pfam" id="PF02645">
    <property type="entry name" value="DegV"/>
    <property type="match status" value="1"/>
</dbReference>
<dbReference type="EMBL" id="JBHSHC010000138">
    <property type="protein sequence ID" value="MFC4769567.1"/>
    <property type="molecule type" value="Genomic_DNA"/>
</dbReference>
<dbReference type="NCBIfam" id="TIGR00762">
    <property type="entry name" value="DegV"/>
    <property type="match status" value="1"/>
</dbReference>
<reference evidence="3" key="1">
    <citation type="journal article" date="2019" name="Int. J. Syst. Evol. Microbiol.">
        <title>The Global Catalogue of Microorganisms (GCM) 10K type strain sequencing project: providing services to taxonomists for standard genome sequencing and annotation.</title>
        <authorList>
            <consortium name="The Broad Institute Genomics Platform"/>
            <consortium name="The Broad Institute Genome Sequencing Center for Infectious Disease"/>
            <person name="Wu L."/>
            <person name="Ma J."/>
        </authorList>
    </citation>
    <scope>NUCLEOTIDE SEQUENCE [LARGE SCALE GENOMIC DNA]</scope>
    <source>
        <strain evidence="3">WYCCWR 12678</strain>
    </source>
</reference>
<protein>
    <submittedName>
        <fullName evidence="2">DegV family protein</fullName>
    </submittedName>
</protein>
<dbReference type="Gene3D" id="3.40.50.10170">
    <property type="match status" value="1"/>
</dbReference>
<organism evidence="2 3">
    <name type="scientific">Effusibacillus consociatus</name>
    <dbReference type="NCBI Taxonomy" id="1117041"/>
    <lineage>
        <taxon>Bacteria</taxon>
        <taxon>Bacillati</taxon>
        <taxon>Bacillota</taxon>
        <taxon>Bacilli</taxon>
        <taxon>Bacillales</taxon>
        <taxon>Alicyclobacillaceae</taxon>
        <taxon>Effusibacillus</taxon>
    </lineage>
</organism>
<dbReference type="RefSeq" id="WP_380028240.1">
    <property type="nucleotide sequence ID" value="NZ_JBHSHC010000138.1"/>
</dbReference>
<dbReference type="Gene3D" id="3.30.1180.10">
    <property type="match status" value="1"/>
</dbReference>
<evidence type="ECO:0000313" key="3">
    <source>
        <dbReference type="Proteomes" id="UP001596002"/>
    </source>
</evidence>
<dbReference type="InterPro" id="IPR050270">
    <property type="entry name" value="DegV_domain_contain"/>
</dbReference>
<dbReference type="PANTHER" id="PTHR33434:SF2">
    <property type="entry name" value="FATTY ACID-BINDING PROTEIN TM_1468"/>
    <property type="match status" value="1"/>
</dbReference>
<evidence type="ECO:0000256" key="1">
    <source>
        <dbReference type="ARBA" id="ARBA00023121"/>
    </source>
</evidence>
<dbReference type="InterPro" id="IPR043168">
    <property type="entry name" value="DegV_C"/>
</dbReference>
<dbReference type="Proteomes" id="UP001596002">
    <property type="component" value="Unassembled WGS sequence"/>
</dbReference>
<dbReference type="PROSITE" id="PS51482">
    <property type="entry name" value="DEGV"/>
    <property type="match status" value="1"/>
</dbReference>
<comment type="caution">
    <text evidence="2">The sequence shown here is derived from an EMBL/GenBank/DDBJ whole genome shotgun (WGS) entry which is preliminary data.</text>
</comment>
<dbReference type="PANTHER" id="PTHR33434">
    <property type="entry name" value="DEGV DOMAIN-CONTAINING PROTEIN DR_1986-RELATED"/>
    <property type="match status" value="1"/>
</dbReference>
<dbReference type="SUPFAM" id="SSF82549">
    <property type="entry name" value="DAK1/DegV-like"/>
    <property type="match status" value="1"/>
</dbReference>
<gene>
    <name evidence="2" type="ORF">ACFO8Q_19745</name>
</gene>
<keyword evidence="1" id="KW-0446">Lipid-binding</keyword>
<sequence length="277" mass="31170">MTKIAWITDSTSGLTQEEAAKHNIFCVPLIVLFGEESYRDGVDITIEQFYSRIEKGELPKTSQPSVGDFVALYKELKRKGYEKGIAVHLSSKLSGTHNTSQMAAEMAGFEVEVIDSKITSYPIIQMLLDGKRLEEEGKSFDEIVSFLREYPDRISTYVILDNLEYVHRGGRMNAAQYILGSLLQVKPILYFPDGSVGVFEKVRTFKKAKNRIFELLSEFSSDNLRLCVAHTNVVDQAFQWKKEIKERFSNFSVTVADLGPVIGVHGGPGTIGLTWIR</sequence>
<keyword evidence="3" id="KW-1185">Reference proteome</keyword>
<name>A0ABV9Q7V4_9BACL</name>
<dbReference type="InterPro" id="IPR003797">
    <property type="entry name" value="DegV"/>
</dbReference>
<accession>A0ABV9Q7V4</accession>
<evidence type="ECO:0000313" key="2">
    <source>
        <dbReference type="EMBL" id="MFC4769567.1"/>
    </source>
</evidence>